<dbReference type="Pfam" id="PF00392">
    <property type="entry name" value="GntR"/>
    <property type="match status" value="1"/>
</dbReference>
<dbReference type="InterPro" id="IPR000524">
    <property type="entry name" value="Tscrpt_reg_HTH_GntR"/>
</dbReference>
<dbReference type="SMART" id="SM00345">
    <property type="entry name" value="HTH_GNTR"/>
    <property type="match status" value="1"/>
</dbReference>
<evidence type="ECO:0000313" key="6">
    <source>
        <dbReference type="Proteomes" id="UP000193083"/>
    </source>
</evidence>
<dbReference type="GO" id="GO:0003700">
    <property type="term" value="F:DNA-binding transcription factor activity"/>
    <property type="evidence" value="ECO:0007669"/>
    <property type="project" value="InterPro"/>
</dbReference>
<dbReference type="OrthoDB" id="9788098at2"/>
<dbReference type="InterPro" id="IPR008920">
    <property type="entry name" value="TF_FadR/GntR_C"/>
</dbReference>
<dbReference type="PANTHER" id="PTHR43537">
    <property type="entry name" value="TRANSCRIPTIONAL REGULATOR, GNTR FAMILY"/>
    <property type="match status" value="1"/>
</dbReference>
<dbReference type="SMART" id="SM00895">
    <property type="entry name" value="FCD"/>
    <property type="match status" value="1"/>
</dbReference>
<dbReference type="Gene3D" id="1.10.10.10">
    <property type="entry name" value="Winged helix-like DNA-binding domain superfamily/Winged helix DNA-binding domain"/>
    <property type="match status" value="1"/>
</dbReference>
<dbReference type="PRINTS" id="PR00035">
    <property type="entry name" value="HTHGNTR"/>
</dbReference>
<evidence type="ECO:0000256" key="2">
    <source>
        <dbReference type="ARBA" id="ARBA00023125"/>
    </source>
</evidence>
<keyword evidence="2 5" id="KW-0238">DNA-binding</keyword>
<organism evidence="5 6">
    <name type="scientific">Mesorhizobium australicum</name>
    <dbReference type="NCBI Taxonomy" id="536018"/>
    <lineage>
        <taxon>Bacteria</taxon>
        <taxon>Pseudomonadati</taxon>
        <taxon>Pseudomonadota</taxon>
        <taxon>Alphaproteobacteria</taxon>
        <taxon>Hyphomicrobiales</taxon>
        <taxon>Phyllobacteriaceae</taxon>
        <taxon>Mesorhizobium</taxon>
    </lineage>
</organism>
<dbReference type="PANTHER" id="PTHR43537:SF24">
    <property type="entry name" value="GLUCONATE OPERON TRANSCRIPTIONAL REPRESSOR"/>
    <property type="match status" value="1"/>
</dbReference>
<dbReference type="Proteomes" id="UP000193083">
    <property type="component" value="Unassembled WGS sequence"/>
</dbReference>
<dbReference type="CDD" id="cd07377">
    <property type="entry name" value="WHTH_GntR"/>
    <property type="match status" value="1"/>
</dbReference>
<dbReference type="InterPro" id="IPR036388">
    <property type="entry name" value="WH-like_DNA-bd_sf"/>
</dbReference>
<dbReference type="AlphaFoldDB" id="A0A1X7PT48"/>
<dbReference type="EMBL" id="FXBL01000004">
    <property type="protein sequence ID" value="SMH54459.1"/>
    <property type="molecule type" value="Genomic_DNA"/>
</dbReference>
<keyword evidence="6" id="KW-1185">Reference proteome</keyword>
<sequence>MDSKTRGNSSPRDLPDANGAVESAYRYIRAAIVSGDLRSGETLQEAKLAERIGVSRTPVREALSRLGNEGLVVLERYRRGQVASFSMSDVAEVFRLRAKLEGHGARRAALRITAAQIAHLEAVEAEMELVFADLGWHKHLARFDDLNNEFHATIARAADSPRLEKILASSLELPASIFNHYSEPVEERTKRTHRQHNEIIAALKTRNPDWAEAAMSGHLFSILNDPKPDPES</sequence>
<dbReference type="PROSITE" id="PS50949">
    <property type="entry name" value="HTH_GNTR"/>
    <property type="match status" value="1"/>
</dbReference>
<dbReference type="SUPFAM" id="SSF48008">
    <property type="entry name" value="GntR ligand-binding domain-like"/>
    <property type="match status" value="1"/>
</dbReference>
<dbReference type="InterPro" id="IPR011711">
    <property type="entry name" value="GntR_C"/>
</dbReference>
<dbReference type="Pfam" id="PF07729">
    <property type="entry name" value="FCD"/>
    <property type="match status" value="1"/>
</dbReference>
<keyword evidence="1" id="KW-0805">Transcription regulation</keyword>
<dbReference type="Gene3D" id="1.20.120.530">
    <property type="entry name" value="GntR ligand-binding domain-like"/>
    <property type="match status" value="1"/>
</dbReference>
<dbReference type="GO" id="GO:0003677">
    <property type="term" value="F:DNA binding"/>
    <property type="evidence" value="ECO:0007669"/>
    <property type="project" value="UniProtKB-KW"/>
</dbReference>
<evidence type="ECO:0000313" key="5">
    <source>
        <dbReference type="EMBL" id="SMH54459.1"/>
    </source>
</evidence>
<feature type="domain" description="HTH gntR-type" evidence="4">
    <location>
        <begin position="18"/>
        <end position="86"/>
    </location>
</feature>
<protein>
    <submittedName>
        <fullName evidence="5">DNA-binding transcriptional regulator, GntR family</fullName>
    </submittedName>
</protein>
<evidence type="ECO:0000259" key="4">
    <source>
        <dbReference type="PROSITE" id="PS50949"/>
    </source>
</evidence>
<reference evidence="5 6" key="1">
    <citation type="submission" date="2017-04" db="EMBL/GenBank/DDBJ databases">
        <authorList>
            <person name="Afonso C.L."/>
            <person name="Miller P.J."/>
            <person name="Scott M.A."/>
            <person name="Spackman E."/>
            <person name="Goraichik I."/>
            <person name="Dimitrov K.M."/>
            <person name="Suarez D.L."/>
            <person name="Swayne D.E."/>
        </authorList>
    </citation>
    <scope>NUCLEOTIDE SEQUENCE [LARGE SCALE GENOMIC DNA]</scope>
    <source>
        <strain evidence="5 6">B5P</strain>
    </source>
</reference>
<evidence type="ECO:0000256" key="1">
    <source>
        <dbReference type="ARBA" id="ARBA00023015"/>
    </source>
</evidence>
<gene>
    <name evidence="5" type="ORF">SAMN02982922_5084</name>
</gene>
<accession>A0A1X7PT48</accession>
<name>A0A1X7PT48_9HYPH</name>
<dbReference type="SUPFAM" id="SSF46785">
    <property type="entry name" value="Winged helix' DNA-binding domain"/>
    <property type="match status" value="1"/>
</dbReference>
<proteinExistence type="predicted"/>
<keyword evidence="3" id="KW-0804">Transcription</keyword>
<evidence type="ECO:0000256" key="3">
    <source>
        <dbReference type="ARBA" id="ARBA00023163"/>
    </source>
</evidence>
<dbReference type="InterPro" id="IPR036390">
    <property type="entry name" value="WH_DNA-bd_sf"/>
</dbReference>